<dbReference type="EMBL" id="SIHJ01000001">
    <property type="protein sequence ID" value="TWT35266.1"/>
    <property type="molecule type" value="Genomic_DNA"/>
</dbReference>
<keyword evidence="2" id="KW-0472">Membrane</keyword>
<keyword evidence="5" id="KW-1185">Reference proteome</keyword>
<organism evidence="4 5">
    <name type="scientific">Posidoniimonas corsicana</name>
    <dbReference type="NCBI Taxonomy" id="1938618"/>
    <lineage>
        <taxon>Bacteria</taxon>
        <taxon>Pseudomonadati</taxon>
        <taxon>Planctomycetota</taxon>
        <taxon>Planctomycetia</taxon>
        <taxon>Pirellulales</taxon>
        <taxon>Lacipirellulaceae</taxon>
        <taxon>Posidoniimonas</taxon>
    </lineage>
</organism>
<dbReference type="InterPro" id="IPR012373">
    <property type="entry name" value="Ferrdict_sens_TM"/>
</dbReference>
<evidence type="ECO:0000256" key="1">
    <source>
        <dbReference type="SAM" id="MobiDB-lite"/>
    </source>
</evidence>
<dbReference type="Proteomes" id="UP000316714">
    <property type="component" value="Unassembled WGS sequence"/>
</dbReference>
<dbReference type="InterPro" id="IPR006860">
    <property type="entry name" value="FecR"/>
</dbReference>
<dbReference type="Pfam" id="PF04773">
    <property type="entry name" value="FecR"/>
    <property type="match status" value="1"/>
</dbReference>
<reference evidence="4 5" key="1">
    <citation type="submission" date="2019-02" db="EMBL/GenBank/DDBJ databases">
        <title>Deep-cultivation of Planctomycetes and their phenomic and genomic characterization uncovers novel biology.</title>
        <authorList>
            <person name="Wiegand S."/>
            <person name="Jogler M."/>
            <person name="Boedeker C."/>
            <person name="Pinto D."/>
            <person name="Vollmers J."/>
            <person name="Rivas-Marin E."/>
            <person name="Kohn T."/>
            <person name="Peeters S.H."/>
            <person name="Heuer A."/>
            <person name="Rast P."/>
            <person name="Oberbeckmann S."/>
            <person name="Bunk B."/>
            <person name="Jeske O."/>
            <person name="Meyerdierks A."/>
            <person name="Storesund J.E."/>
            <person name="Kallscheuer N."/>
            <person name="Luecker S."/>
            <person name="Lage O.M."/>
            <person name="Pohl T."/>
            <person name="Merkel B.J."/>
            <person name="Hornburger P."/>
            <person name="Mueller R.-W."/>
            <person name="Bruemmer F."/>
            <person name="Labrenz M."/>
            <person name="Spormann A.M."/>
            <person name="Op Den Camp H."/>
            <person name="Overmann J."/>
            <person name="Amann R."/>
            <person name="Jetten M.S.M."/>
            <person name="Mascher T."/>
            <person name="Medema M.H."/>
            <person name="Devos D.P."/>
            <person name="Kaster A.-K."/>
            <person name="Ovreas L."/>
            <person name="Rohde M."/>
            <person name="Galperin M.Y."/>
            <person name="Jogler C."/>
        </authorList>
    </citation>
    <scope>NUCLEOTIDE SEQUENCE [LARGE SCALE GENOMIC DNA]</scope>
    <source>
        <strain evidence="4 5">KOR34</strain>
    </source>
</reference>
<accession>A0A5C5V9H3</accession>
<protein>
    <submittedName>
        <fullName evidence="4">FecR protein</fullName>
    </submittedName>
</protein>
<gene>
    <name evidence="4" type="ORF">KOR34_01540</name>
</gene>
<dbReference type="OrthoDB" id="236746at2"/>
<feature type="transmembrane region" description="Helical" evidence="2">
    <location>
        <begin position="93"/>
        <end position="117"/>
    </location>
</feature>
<sequence length="517" mass="56170">MSDQELKRLIDLWVSGRINDQESELLQRELIASAASRELFRRYSQLDAAMHEIADAGVMRRLSSLVRGDQQHRRPDRDASSQRTNGGRRSHTFSAVAAWCVTIAAALVLTVSTFALIGSDRPRGPIAESDAPVEPGADSVVAAVIQRPPAPVATLSYAEGVQWEQTPVQIGQAILEGESVRMTRGVARVSVGFGAEIVAAAPCSMTFVSASRVRLHSGKVAVDVAPWAKGFTVVTEDMDVVDLGTTFTVSANPGMTTEATVLKGMVRVNTPGAGGGRRRGVLLTEGQQVSSDPTRGGLDTIRPDDIVRILGGLDFGAKGAYRPVALNNTGVGLAEGDEDLHWRIIAGPEGAFEGPQYATVCVPHRQYMANDPASSQWVSIVDWQSAAPHSVYTFATEFDLQNYDLSTMQLFGRFLADNGVAEVRVNGKEVPVQSWVDNVGGQLFRDPQFRFVNVTDGLVRGRNVIEIDVRNGFMRGKTADISRNVPNPMALRVEWYAFGRQERIAGMPHYAPQRLMK</sequence>
<dbReference type="Gene3D" id="2.60.120.260">
    <property type="entry name" value="Galactose-binding domain-like"/>
    <property type="match status" value="1"/>
</dbReference>
<comment type="caution">
    <text evidence="4">The sequence shown here is derived from an EMBL/GenBank/DDBJ whole genome shotgun (WGS) entry which is preliminary data.</text>
</comment>
<keyword evidence="2" id="KW-0812">Transmembrane</keyword>
<evidence type="ECO:0000259" key="3">
    <source>
        <dbReference type="Pfam" id="PF04773"/>
    </source>
</evidence>
<dbReference type="PANTHER" id="PTHR30273:SF2">
    <property type="entry name" value="PROTEIN FECR"/>
    <property type="match status" value="1"/>
</dbReference>
<dbReference type="Gene3D" id="2.60.120.1440">
    <property type="match status" value="1"/>
</dbReference>
<evidence type="ECO:0000313" key="4">
    <source>
        <dbReference type="EMBL" id="TWT35266.1"/>
    </source>
</evidence>
<evidence type="ECO:0000256" key="2">
    <source>
        <dbReference type="SAM" id="Phobius"/>
    </source>
</evidence>
<feature type="compositionally biased region" description="Basic and acidic residues" evidence="1">
    <location>
        <begin position="69"/>
        <end position="80"/>
    </location>
</feature>
<proteinExistence type="predicted"/>
<evidence type="ECO:0000313" key="5">
    <source>
        <dbReference type="Proteomes" id="UP000316714"/>
    </source>
</evidence>
<keyword evidence="2" id="KW-1133">Transmembrane helix</keyword>
<name>A0A5C5V9H3_9BACT</name>
<dbReference type="AlphaFoldDB" id="A0A5C5V9H3"/>
<dbReference type="GO" id="GO:0016989">
    <property type="term" value="F:sigma factor antagonist activity"/>
    <property type="evidence" value="ECO:0007669"/>
    <property type="project" value="TreeGrafter"/>
</dbReference>
<feature type="domain" description="FecR protein" evidence="3">
    <location>
        <begin position="210"/>
        <end position="267"/>
    </location>
</feature>
<feature type="region of interest" description="Disordered" evidence="1">
    <location>
        <begin position="66"/>
        <end position="88"/>
    </location>
</feature>
<dbReference type="PANTHER" id="PTHR30273">
    <property type="entry name" value="PERIPLASMIC SIGNAL SENSOR AND SIGMA FACTOR ACTIVATOR FECR-RELATED"/>
    <property type="match status" value="1"/>
</dbReference>